<evidence type="ECO:0000256" key="12">
    <source>
        <dbReference type="ARBA" id="ARBA00049047"/>
    </source>
</evidence>
<evidence type="ECO:0000313" key="16">
    <source>
        <dbReference type="Proteomes" id="UP001146067"/>
    </source>
</evidence>
<dbReference type="GO" id="GO:0005737">
    <property type="term" value="C:cytoplasm"/>
    <property type="evidence" value="ECO:0007669"/>
    <property type="project" value="TreeGrafter"/>
</dbReference>
<dbReference type="Pfam" id="PF00291">
    <property type="entry name" value="PALP"/>
    <property type="match status" value="1"/>
</dbReference>
<sequence>MTAPRYWYNIAADHPELAEDYLDPATGRALKAEDLADVFPPELAEQEFDHDRTWIPIPEPVREAYSRWRPSPLRRARGLERALGTKCRLYYKYEGGSPIGSHKANSGVAQAHYAKRAGARRVVAETGAGQWGTAISMGSAFQELDCEVFMVRNSFDSKPGRRLYMETFGSTVHASPSPLTSVGKEALRADPDSPGSLGLAIAEAVESAKEDRRTFYSLGSAFNFVCMHQTVIGLELAGQLAEADVEPDLLISCIGGGSSFAGLVFPFFGMGAKGRKQPKFLAVESNAVPTVTAGEFAYDHGDSAKLTPLVRMYTLGHRFSPPGIHAGGLRYHGLSPQVSKFIHDGHGSAVAIPQIEVFEAALKFTRSEGIIPAPEAAHSVAAAIRTATEHRGEELDIVFLLTGHGHFDMTAYGTYIGGGMEESATPTETISASLRESIGGIDRPEPQQVSKPVASGKGSDSFQEWWRRHFDGAATPATAEAKPAPAAPKGAADLSGHAVVTTRTLGDLAADATEVRLAAGAVVTPLAQDELSRRSIRIVRNS</sequence>
<gene>
    <name evidence="15" type="ORF">O1R50_19670</name>
</gene>
<dbReference type="Gene3D" id="3.40.50.1100">
    <property type="match status" value="2"/>
</dbReference>
<feature type="domain" description="Tryptophan synthase beta chain-like PALP" evidence="14">
    <location>
        <begin position="69"/>
        <end position="403"/>
    </location>
</feature>
<evidence type="ECO:0000259" key="14">
    <source>
        <dbReference type="Pfam" id="PF00291"/>
    </source>
</evidence>
<dbReference type="AlphaFoldDB" id="A0A9X3SRW3"/>
<keyword evidence="9" id="KW-0663">Pyridoxal phosphate</keyword>
<comment type="similarity">
    <text evidence="4">Belongs to the TrpB family.</text>
</comment>
<keyword evidence="11" id="KW-0456">Lyase</keyword>
<dbReference type="InterPro" id="IPR006316">
    <property type="entry name" value="Trp_synth_b-like"/>
</dbReference>
<dbReference type="EC" id="4.2.1.20" evidence="6"/>
<organism evidence="15 16">
    <name type="scientific">Glycomyces luteolus</name>
    <dbReference type="NCBI Taxonomy" id="2670330"/>
    <lineage>
        <taxon>Bacteria</taxon>
        <taxon>Bacillati</taxon>
        <taxon>Actinomycetota</taxon>
        <taxon>Actinomycetes</taxon>
        <taxon>Glycomycetales</taxon>
        <taxon>Glycomycetaceae</taxon>
        <taxon>Glycomyces</taxon>
    </lineage>
</organism>
<evidence type="ECO:0000256" key="13">
    <source>
        <dbReference type="SAM" id="MobiDB-lite"/>
    </source>
</evidence>
<feature type="region of interest" description="Disordered" evidence="13">
    <location>
        <begin position="439"/>
        <end position="458"/>
    </location>
</feature>
<comment type="catalytic activity">
    <reaction evidence="12">
        <text>(1S,2R)-1-C-(indol-3-yl)glycerol 3-phosphate + L-serine = D-glyceraldehyde 3-phosphate + L-tryptophan + H2O</text>
        <dbReference type="Rhea" id="RHEA:10532"/>
        <dbReference type="ChEBI" id="CHEBI:15377"/>
        <dbReference type="ChEBI" id="CHEBI:33384"/>
        <dbReference type="ChEBI" id="CHEBI:57912"/>
        <dbReference type="ChEBI" id="CHEBI:58866"/>
        <dbReference type="ChEBI" id="CHEBI:59776"/>
        <dbReference type="EC" id="4.2.1.20"/>
    </reaction>
</comment>
<reference evidence="15" key="1">
    <citation type="submission" date="2022-12" db="EMBL/GenBank/DDBJ databases">
        <title>Gycomyces niveus sp.nov.,a novel actinomycete isolated from soil in Shouguan.</title>
        <authorList>
            <person name="Yang X."/>
        </authorList>
    </citation>
    <scope>NUCLEOTIDE SEQUENCE</scope>
    <source>
        <strain evidence="15">NEAU-A15</strain>
    </source>
</reference>
<evidence type="ECO:0000256" key="4">
    <source>
        <dbReference type="ARBA" id="ARBA00009982"/>
    </source>
</evidence>
<keyword evidence="16" id="KW-1185">Reference proteome</keyword>
<evidence type="ECO:0000256" key="7">
    <source>
        <dbReference type="ARBA" id="ARBA00022605"/>
    </source>
</evidence>
<evidence type="ECO:0000256" key="6">
    <source>
        <dbReference type="ARBA" id="ARBA00012043"/>
    </source>
</evidence>
<comment type="cofactor">
    <cofactor evidence="1">
        <name>pyridoxal 5'-phosphate</name>
        <dbReference type="ChEBI" id="CHEBI:597326"/>
    </cofactor>
</comment>
<dbReference type="Proteomes" id="UP001146067">
    <property type="component" value="Unassembled WGS sequence"/>
</dbReference>
<name>A0A9X3SRW3_9ACTN</name>
<dbReference type="GO" id="GO:0052684">
    <property type="term" value="F:L-serine hydro-lyase (adding indole, L-tryptophan-forming) activity"/>
    <property type="evidence" value="ECO:0007669"/>
    <property type="project" value="TreeGrafter"/>
</dbReference>
<protein>
    <recommendedName>
        <fullName evidence="6">tryptophan synthase</fullName>
        <ecNumber evidence="6">4.2.1.20</ecNumber>
    </recommendedName>
</protein>
<dbReference type="EMBL" id="JAPZVP010000017">
    <property type="protein sequence ID" value="MDA1361856.1"/>
    <property type="molecule type" value="Genomic_DNA"/>
</dbReference>
<dbReference type="SUPFAM" id="SSF53686">
    <property type="entry name" value="Tryptophan synthase beta subunit-like PLP-dependent enzymes"/>
    <property type="match status" value="1"/>
</dbReference>
<keyword evidence="8" id="KW-0822">Tryptophan biosynthesis</keyword>
<evidence type="ECO:0000256" key="3">
    <source>
        <dbReference type="ARBA" id="ARBA00004733"/>
    </source>
</evidence>
<comment type="function">
    <text evidence="2">The beta subunit is responsible for the synthesis of L-tryptophan from indole and L-serine.</text>
</comment>
<keyword evidence="7" id="KW-0028">Amino-acid biosynthesis</keyword>
<accession>A0A9X3SRW3</accession>
<comment type="caution">
    <text evidence="15">The sequence shown here is derived from an EMBL/GenBank/DDBJ whole genome shotgun (WGS) entry which is preliminary data.</text>
</comment>
<evidence type="ECO:0000256" key="1">
    <source>
        <dbReference type="ARBA" id="ARBA00001933"/>
    </source>
</evidence>
<dbReference type="InterPro" id="IPR036052">
    <property type="entry name" value="TrpB-like_PALP_sf"/>
</dbReference>
<keyword evidence="10" id="KW-0057">Aromatic amino acid biosynthesis</keyword>
<evidence type="ECO:0000256" key="11">
    <source>
        <dbReference type="ARBA" id="ARBA00023239"/>
    </source>
</evidence>
<comment type="subunit">
    <text evidence="5">Tetramer of two alpha and two beta chains.</text>
</comment>
<comment type="pathway">
    <text evidence="3">Amino-acid biosynthesis; L-tryptophan biosynthesis; L-tryptophan from chorismate: step 5/5.</text>
</comment>
<evidence type="ECO:0000256" key="5">
    <source>
        <dbReference type="ARBA" id="ARBA00011270"/>
    </source>
</evidence>
<dbReference type="PANTHER" id="PTHR48077:SF6">
    <property type="entry name" value="TRYPTOPHAN SYNTHASE"/>
    <property type="match status" value="1"/>
</dbReference>
<evidence type="ECO:0000256" key="8">
    <source>
        <dbReference type="ARBA" id="ARBA00022822"/>
    </source>
</evidence>
<dbReference type="GO" id="GO:0030170">
    <property type="term" value="F:pyridoxal phosphate binding"/>
    <property type="evidence" value="ECO:0007669"/>
    <property type="project" value="InterPro"/>
</dbReference>
<dbReference type="NCBIfam" id="TIGR01415">
    <property type="entry name" value="trpB_rel"/>
    <property type="match status" value="1"/>
</dbReference>
<evidence type="ECO:0000256" key="2">
    <source>
        <dbReference type="ARBA" id="ARBA00002786"/>
    </source>
</evidence>
<proteinExistence type="inferred from homology"/>
<evidence type="ECO:0000313" key="15">
    <source>
        <dbReference type="EMBL" id="MDA1361856.1"/>
    </source>
</evidence>
<dbReference type="InterPro" id="IPR023026">
    <property type="entry name" value="Trp_synth_beta/beta-like"/>
</dbReference>
<dbReference type="RefSeq" id="WP_270111891.1">
    <property type="nucleotide sequence ID" value="NZ_JAPZVP010000017.1"/>
</dbReference>
<dbReference type="GO" id="GO:0004834">
    <property type="term" value="F:tryptophan synthase activity"/>
    <property type="evidence" value="ECO:0007669"/>
    <property type="project" value="UniProtKB-EC"/>
</dbReference>
<evidence type="ECO:0000256" key="10">
    <source>
        <dbReference type="ARBA" id="ARBA00023141"/>
    </source>
</evidence>
<dbReference type="PANTHER" id="PTHR48077">
    <property type="entry name" value="TRYPTOPHAN SYNTHASE-RELATED"/>
    <property type="match status" value="1"/>
</dbReference>
<dbReference type="InterPro" id="IPR001926">
    <property type="entry name" value="TrpB-like_PALP"/>
</dbReference>
<dbReference type="NCBIfam" id="NF009057">
    <property type="entry name" value="PRK12391.1"/>
    <property type="match status" value="1"/>
</dbReference>
<evidence type="ECO:0000256" key="9">
    <source>
        <dbReference type="ARBA" id="ARBA00022898"/>
    </source>
</evidence>